<comment type="caution">
    <text evidence="1">The sequence shown here is derived from an EMBL/GenBank/DDBJ whole genome shotgun (WGS) entry which is preliminary data.</text>
</comment>
<accession>A0A9W4UT94</accession>
<keyword evidence="2" id="KW-1185">Reference proteome</keyword>
<name>A0A9W4UT94_9PLEO</name>
<dbReference type="AlphaFoldDB" id="A0A9W4UT94"/>
<protein>
    <submittedName>
        <fullName evidence="1">Uncharacterized protein</fullName>
    </submittedName>
</protein>
<reference evidence="1" key="1">
    <citation type="submission" date="2023-01" db="EMBL/GenBank/DDBJ databases">
        <authorList>
            <person name="Van Ghelder C."/>
            <person name="Rancurel C."/>
        </authorList>
    </citation>
    <scope>NUCLEOTIDE SEQUENCE</scope>
    <source>
        <strain evidence="1">CNCM I-4278</strain>
    </source>
</reference>
<proteinExistence type="predicted"/>
<evidence type="ECO:0000313" key="1">
    <source>
        <dbReference type="EMBL" id="CAI6341084.1"/>
    </source>
</evidence>
<sequence length="75" mass="8827">MEMMYTGNKRFDRVMRLLDELQEIVGWYMDVTRTGICARTQQAEYANKERAVHEGMKSLYETSKLLANGRDILHI</sequence>
<dbReference type="EMBL" id="CAOQHR010000011">
    <property type="protein sequence ID" value="CAI6341084.1"/>
    <property type="molecule type" value="Genomic_DNA"/>
</dbReference>
<gene>
    <name evidence="1" type="ORF">PDIGIT_LOCUS14275</name>
</gene>
<dbReference type="Proteomes" id="UP001152607">
    <property type="component" value="Unassembled WGS sequence"/>
</dbReference>
<organism evidence="1 2">
    <name type="scientific">Periconia digitata</name>
    <dbReference type="NCBI Taxonomy" id="1303443"/>
    <lineage>
        <taxon>Eukaryota</taxon>
        <taxon>Fungi</taxon>
        <taxon>Dikarya</taxon>
        <taxon>Ascomycota</taxon>
        <taxon>Pezizomycotina</taxon>
        <taxon>Dothideomycetes</taxon>
        <taxon>Pleosporomycetidae</taxon>
        <taxon>Pleosporales</taxon>
        <taxon>Massarineae</taxon>
        <taxon>Periconiaceae</taxon>
        <taxon>Periconia</taxon>
    </lineage>
</organism>
<evidence type="ECO:0000313" key="2">
    <source>
        <dbReference type="Proteomes" id="UP001152607"/>
    </source>
</evidence>